<dbReference type="AlphaFoldDB" id="A0A1H1ZD05"/>
<proteinExistence type="predicted"/>
<gene>
    <name evidence="1" type="ORF">SAMN05444158_5360</name>
</gene>
<protein>
    <submittedName>
        <fullName evidence="1">Uncharacterized protein</fullName>
    </submittedName>
</protein>
<accession>A0A1H1ZD05</accession>
<sequence>MVVAYVTKVLNWQQHRDAIRHVPLRVCSWIKVFLKR</sequence>
<dbReference type="Proteomes" id="UP000243904">
    <property type="component" value="Chromosome I"/>
</dbReference>
<reference evidence="2" key="1">
    <citation type="submission" date="2016-10" db="EMBL/GenBank/DDBJ databases">
        <authorList>
            <person name="Varghese N."/>
            <person name="Submissions S."/>
        </authorList>
    </citation>
    <scope>NUCLEOTIDE SEQUENCE [LARGE SCALE GENOMIC DNA]</scope>
    <source>
        <strain evidence="2">GAS369</strain>
    </source>
</reference>
<dbReference type="EMBL" id="LT629750">
    <property type="protein sequence ID" value="SDT31447.1"/>
    <property type="molecule type" value="Genomic_DNA"/>
</dbReference>
<evidence type="ECO:0000313" key="1">
    <source>
        <dbReference type="EMBL" id="SDT31447.1"/>
    </source>
</evidence>
<name>A0A1H1ZD05_9BRAD</name>
<keyword evidence="2" id="KW-1185">Reference proteome</keyword>
<organism evidence="1 2">
    <name type="scientific">Bradyrhizobium canariense</name>
    <dbReference type="NCBI Taxonomy" id="255045"/>
    <lineage>
        <taxon>Bacteria</taxon>
        <taxon>Pseudomonadati</taxon>
        <taxon>Pseudomonadota</taxon>
        <taxon>Alphaproteobacteria</taxon>
        <taxon>Hyphomicrobiales</taxon>
        <taxon>Nitrobacteraceae</taxon>
        <taxon>Bradyrhizobium</taxon>
    </lineage>
</organism>
<evidence type="ECO:0000313" key="2">
    <source>
        <dbReference type="Proteomes" id="UP000243904"/>
    </source>
</evidence>